<evidence type="ECO:0000259" key="2">
    <source>
        <dbReference type="Pfam" id="PF03787"/>
    </source>
</evidence>
<name>D9THC8_CALOO</name>
<organism evidence="3 4">
    <name type="scientific">Caldicellulosiruptor obsidiansis (strain ATCC BAA-2073 / JCM 16842 / OB47)</name>
    <dbReference type="NCBI Taxonomy" id="608506"/>
    <lineage>
        <taxon>Bacteria</taxon>
        <taxon>Bacillati</taxon>
        <taxon>Bacillota</taxon>
        <taxon>Bacillota incertae sedis</taxon>
        <taxon>Caldicellulosiruptorales</taxon>
        <taxon>Caldicellulosiruptoraceae</taxon>
        <taxon>Caldicellulosiruptor</taxon>
    </lineage>
</organism>
<dbReference type="Proteomes" id="UP000000347">
    <property type="component" value="Chromosome"/>
</dbReference>
<dbReference type="AlphaFoldDB" id="D9THC8"/>
<evidence type="ECO:0000313" key="4">
    <source>
        <dbReference type="Proteomes" id="UP000000347"/>
    </source>
</evidence>
<proteinExistence type="predicted"/>
<dbReference type="OrthoDB" id="9813956at2"/>
<dbReference type="PANTHER" id="PTHR39965:SF1">
    <property type="entry name" value="CRISPR SYSTEM CMR SUBUNIT CMR6"/>
    <property type="match status" value="1"/>
</dbReference>
<evidence type="ECO:0000313" key="3">
    <source>
        <dbReference type="EMBL" id="ADL41493.1"/>
    </source>
</evidence>
<accession>D9THC8</accession>
<sequence length="356" mass="41444">MSKQQKSKNLKSDQQANRQLNSAIAEWDNFSLAFLKGVSFEIRKNKNFDLINQKSKKVYLQSISISKAKEKLPLIQNQINYKLKSIEEYLLANHFLKVIDINMKNISRLVVGLGSEHVFETSLTLDYIWGIPYIPSSAVKGGCKAAAFWEIVSLILNNYDKKESQKEISQDEINEVAKYVFQNLYNEDIYFENYKLLDLSDINKRILLYKLIFGTKNFEGLFTFLDAYPQNLSELTSIFELDIINSHYPDYYSNPINNPAGDWYNPQPVNFLAVKPGIEFKFIVFYDKHRAEKLVEFFETKSTCETKSICFELIQLLEKDNFKIFKNIIKTALNFYGIGAKTRLGYGLFEEVRRDN</sequence>
<dbReference type="Pfam" id="PF03787">
    <property type="entry name" value="RAMPs"/>
    <property type="match status" value="1"/>
</dbReference>
<keyword evidence="4" id="KW-1185">Reference proteome</keyword>
<dbReference type="RefSeq" id="WP_013289500.1">
    <property type="nucleotide sequence ID" value="NC_014392.1"/>
</dbReference>
<dbReference type="KEGG" id="cob:COB47_0127"/>
<feature type="domain" description="CRISPR type III-associated protein" evidence="2">
    <location>
        <begin position="104"/>
        <end position="350"/>
    </location>
</feature>
<dbReference type="HOGENOM" id="CLU_053305_2_2_9"/>
<dbReference type="STRING" id="608506.COB47_0127"/>
<dbReference type="GO" id="GO:0051607">
    <property type="term" value="P:defense response to virus"/>
    <property type="evidence" value="ECO:0007669"/>
    <property type="project" value="UniProtKB-KW"/>
</dbReference>
<dbReference type="InterPro" id="IPR005537">
    <property type="entry name" value="RAMP_III_fam"/>
</dbReference>
<evidence type="ECO:0000256" key="1">
    <source>
        <dbReference type="ARBA" id="ARBA00023118"/>
    </source>
</evidence>
<dbReference type="EMBL" id="CP002164">
    <property type="protein sequence ID" value="ADL41493.1"/>
    <property type="molecule type" value="Genomic_DNA"/>
</dbReference>
<keyword evidence="1" id="KW-0051">Antiviral defense</keyword>
<protein>
    <submittedName>
        <fullName evidence="3">CRISPR-associated RAMP protein, Cmr6 family</fullName>
    </submittedName>
</protein>
<dbReference type="InterPro" id="IPR010172">
    <property type="entry name" value="CRISPR-assoc_prot_TM1791"/>
</dbReference>
<reference evidence="3 4" key="1">
    <citation type="journal article" date="2010" name="J. Bacteriol.">
        <title>Complete genome sequence of the cellulolytic thermophile Caldicellulosiruptor obsidiansis OB47T.</title>
        <authorList>
            <person name="Elkins J.G."/>
            <person name="Lochner A."/>
            <person name="Hamilton-Brehm S.D."/>
            <person name="Davenport K.W."/>
            <person name="Podar M."/>
            <person name="Brown S.D."/>
            <person name="Land M.L."/>
            <person name="Hauser L.J."/>
            <person name="Klingeman D.M."/>
            <person name="Raman B."/>
            <person name="Goodwin L.A."/>
            <person name="Tapia R."/>
            <person name="Meincke L.J."/>
            <person name="Detter J.C."/>
            <person name="Bruce D.C."/>
            <person name="Han C.S."/>
            <person name="Palumbo A.V."/>
            <person name="Cottingham R.W."/>
            <person name="Keller M."/>
            <person name="Graham D.E."/>
        </authorList>
    </citation>
    <scope>NUCLEOTIDE SEQUENCE [LARGE SCALE GENOMIC DNA]</scope>
    <source>
        <strain evidence="4">ATCC BAA-2073 / strain OB47</strain>
    </source>
</reference>
<dbReference type="eggNOG" id="COG1604">
    <property type="taxonomic scope" value="Bacteria"/>
</dbReference>
<dbReference type="NCBIfam" id="TIGR01898">
    <property type="entry name" value="cas_TM1791_cmr6"/>
    <property type="match status" value="1"/>
</dbReference>
<dbReference type="PANTHER" id="PTHR39965">
    <property type="entry name" value="CRISPR SYSTEM CMR SUBUNIT CMR6"/>
    <property type="match status" value="1"/>
</dbReference>
<gene>
    <name evidence="3" type="ordered locus">COB47_0127</name>
</gene>